<dbReference type="SUPFAM" id="SSF54427">
    <property type="entry name" value="NTF2-like"/>
    <property type="match status" value="1"/>
</dbReference>
<dbReference type="InterPro" id="IPR032710">
    <property type="entry name" value="NTF2-like_dom_sf"/>
</dbReference>
<dbReference type="Proteomes" id="UP000570166">
    <property type="component" value="Unassembled WGS sequence"/>
</dbReference>
<dbReference type="Gene3D" id="3.10.450.50">
    <property type="match status" value="1"/>
</dbReference>
<dbReference type="InterPro" id="IPR037401">
    <property type="entry name" value="SnoaL-like"/>
</dbReference>
<accession>A0A838L758</accession>
<keyword evidence="3" id="KW-1185">Reference proteome</keyword>
<comment type="caution">
    <text evidence="2">The sequence shown here is derived from an EMBL/GenBank/DDBJ whole genome shotgun (WGS) entry which is preliminary data.</text>
</comment>
<feature type="domain" description="SnoaL-like" evidence="1">
    <location>
        <begin position="7"/>
        <end position="133"/>
    </location>
</feature>
<dbReference type="CDD" id="cd00531">
    <property type="entry name" value="NTF2_like"/>
    <property type="match status" value="1"/>
</dbReference>
<name>A0A838L758_9SPHN</name>
<dbReference type="Pfam" id="PF13577">
    <property type="entry name" value="SnoaL_4"/>
    <property type="match status" value="1"/>
</dbReference>
<evidence type="ECO:0000259" key="1">
    <source>
        <dbReference type="Pfam" id="PF13577"/>
    </source>
</evidence>
<dbReference type="RefSeq" id="WP_160365583.1">
    <property type="nucleotide sequence ID" value="NZ_JACEIB010000004.1"/>
</dbReference>
<dbReference type="EMBL" id="JACEIB010000004">
    <property type="protein sequence ID" value="MBA2933976.1"/>
    <property type="molecule type" value="Genomic_DNA"/>
</dbReference>
<evidence type="ECO:0000313" key="2">
    <source>
        <dbReference type="EMBL" id="MBA2933976.1"/>
    </source>
</evidence>
<evidence type="ECO:0000313" key="3">
    <source>
        <dbReference type="Proteomes" id="UP000570166"/>
    </source>
</evidence>
<sequence>MSHRIDRIDDRLAIERLTSDFGHALDRGNVEAFVNVFIPDAVYTNGTRVLVGHAALRDFFLARAAAGPRTSRHMVTGLRIDFVGDADARGLSICATFSAAGTAEIPCTIPAIVADFVDRYQRLDGHWRIAERTVIPLFRASTSHG</sequence>
<protein>
    <submittedName>
        <fullName evidence="2">Nuclear transport factor 2 family protein</fullName>
    </submittedName>
</protein>
<dbReference type="AlphaFoldDB" id="A0A838L758"/>
<proteinExistence type="predicted"/>
<organism evidence="2 3">
    <name type="scientific">Sphingomonas chungangi</name>
    <dbReference type="NCBI Taxonomy" id="2683589"/>
    <lineage>
        <taxon>Bacteria</taxon>
        <taxon>Pseudomonadati</taxon>
        <taxon>Pseudomonadota</taxon>
        <taxon>Alphaproteobacteria</taxon>
        <taxon>Sphingomonadales</taxon>
        <taxon>Sphingomonadaceae</taxon>
        <taxon>Sphingomonas</taxon>
    </lineage>
</organism>
<reference evidence="2 3" key="1">
    <citation type="submission" date="2020-07" db="EMBL/GenBank/DDBJ databases">
        <authorList>
            <person name="Sun Q."/>
        </authorList>
    </citation>
    <scope>NUCLEOTIDE SEQUENCE [LARGE SCALE GENOMIC DNA]</scope>
    <source>
        <strain evidence="2 3">CGMCC 1.13654</strain>
    </source>
</reference>
<gene>
    <name evidence="2" type="ORF">HZF05_07670</name>
</gene>